<sequence length="471" mass="48694">MGRLPGSWDPPAWSGPWKGLLLAASVLSSCLQPVPAQTPTPTPVTITPASPALGGNVSLAPQNVAQNFTSCNWHRSTTNDETSRILTYFPPPNPVQHNGPAHTGRETAGPGCALHIAGLTLSDTGNYTTLAPIPHGGAGTRSNALSVPCTEMLPRPTVTPNQTLVLENGTFTLRCNSSPSADTVLWLRDGASLTPSERLVLSPDNRTLTVLGVTRSDGGTYQCEVGNPVSTNRSEPSTVTGGIRELLMQGSLTGTVLSLDPLSLCVDGPASVRIDPPGPITLTLGSPLTLTCVADSVPVPSYCWGLNGTDTNQTGSSLTFNPMTLDHQGTYECWAHNPITNRTVLVSVTARFVGESLGSNLALAPCPPPENALLGSRCRWGWGGAGPCMEPGWGVVGWPGRGLTMALGGSLGDVSGYGPSSVEPGAEGLDWGSLGVCLPHGWADSIVAGGQGICQCTVQPHGVPNPPDTSQ</sequence>
<proteinExistence type="predicted"/>
<dbReference type="SUPFAM" id="SSF48726">
    <property type="entry name" value="Immunoglobulin"/>
    <property type="match status" value="3"/>
</dbReference>
<evidence type="ECO:0000256" key="1">
    <source>
        <dbReference type="ARBA" id="ARBA00022729"/>
    </source>
</evidence>
<dbReference type="Proteomes" id="UP000694404">
    <property type="component" value="Unplaced"/>
</dbReference>
<accession>A0A8C0GC18</accession>
<dbReference type="InterPro" id="IPR013783">
    <property type="entry name" value="Ig-like_fold"/>
</dbReference>
<evidence type="ECO:0000313" key="7">
    <source>
        <dbReference type="Ensembl" id="ENSCABP00000005636.1"/>
    </source>
</evidence>
<dbReference type="InterPro" id="IPR052598">
    <property type="entry name" value="IgSF_CEA-related"/>
</dbReference>
<dbReference type="AlphaFoldDB" id="A0A8C0GC18"/>
<dbReference type="InterPro" id="IPR003599">
    <property type="entry name" value="Ig_sub"/>
</dbReference>
<feature type="chain" id="PRO_5034529762" description="Ig-like domain-containing protein" evidence="5">
    <location>
        <begin position="37"/>
        <end position="471"/>
    </location>
</feature>
<keyword evidence="8" id="KW-1185">Reference proteome</keyword>
<dbReference type="InterPro" id="IPR003598">
    <property type="entry name" value="Ig_sub2"/>
</dbReference>
<feature type="signal peptide" evidence="5">
    <location>
        <begin position="1"/>
        <end position="36"/>
    </location>
</feature>
<reference evidence="7" key="2">
    <citation type="submission" date="2025-09" db="UniProtKB">
        <authorList>
            <consortium name="Ensembl"/>
        </authorList>
    </citation>
    <scope>IDENTIFICATION</scope>
</reference>
<dbReference type="GeneTree" id="ENSGT01100000263479"/>
<dbReference type="SMART" id="SM00409">
    <property type="entry name" value="IG"/>
    <property type="match status" value="3"/>
</dbReference>
<organism evidence="7 8">
    <name type="scientific">Chelonoidis abingdonii</name>
    <name type="common">Abingdon island giant tortoise</name>
    <name type="synonym">Testudo abingdonii</name>
    <dbReference type="NCBI Taxonomy" id="106734"/>
    <lineage>
        <taxon>Eukaryota</taxon>
        <taxon>Metazoa</taxon>
        <taxon>Chordata</taxon>
        <taxon>Craniata</taxon>
        <taxon>Vertebrata</taxon>
        <taxon>Euteleostomi</taxon>
        <taxon>Archelosauria</taxon>
        <taxon>Testudinata</taxon>
        <taxon>Testudines</taxon>
        <taxon>Cryptodira</taxon>
        <taxon>Durocryptodira</taxon>
        <taxon>Testudinoidea</taxon>
        <taxon>Testudinidae</taxon>
        <taxon>Chelonoidis</taxon>
    </lineage>
</organism>
<evidence type="ECO:0000259" key="6">
    <source>
        <dbReference type="PROSITE" id="PS50835"/>
    </source>
</evidence>
<protein>
    <recommendedName>
        <fullName evidence="6">Ig-like domain-containing protein</fullName>
    </recommendedName>
</protein>
<dbReference type="PROSITE" id="PS51257">
    <property type="entry name" value="PROKAR_LIPOPROTEIN"/>
    <property type="match status" value="1"/>
</dbReference>
<dbReference type="InterPro" id="IPR036179">
    <property type="entry name" value="Ig-like_dom_sf"/>
</dbReference>
<keyword evidence="3" id="KW-0325">Glycoprotein</keyword>
<evidence type="ECO:0000256" key="5">
    <source>
        <dbReference type="SAM" id="SignalP"/>
    </source>
</evidence>
<evidence type="ECO:0000313" key="8">
    <source>
        <dbReference type="Proteomes" id="UP000694404"/>
    </source>
</evidence>
<dbReference type="PROSITE" id="PS50835">
    <property type="entry name" value="IG_LIKE"/>
    <property type="match status" value="2"/>
</dbReference>
<dbReference type="Pfam" id="PF13927">
    <property type="entry name" value="Ig_3"/>
    <property type="match status" value="2"/>
</dbReference>
<dbReference type="InterPro" id="IPR007110">
    <property type="entry name" value="Ig-like_dom"/>
</dbReference>
<keyword evidence="1 5" id="KW-0732">Signal</keyword>
<dbReference type="Ensembl" id="ENSCABT00000006129.1">
    <property type="protein sequence ID" value="ENSCABP00000005636.1"/>
    <property type="gene ID" value="ENSCABG00000004146.1"/>
</dbReference>
<evidence type="ECO:0000256" key="3">
    <source>
        <dbReference type="ARBA" id="ARBA00023180"/>
    </source>
</evidence>
<evidence type="ECO:0000256" key="2">
    <source>
        <dbReference type="ARBA" id="ARBA00023157"/>
    </source>
</evidence>
<dbReference type="Gene3D" id="2.60.40.10">
    <property type="entry name" value="Immunoglobulins"/>
    <property type="match status" value="3"/>
</dbReference>
<reference evidence="7" key="1">
    <citation type="submission" date="2025-08" db="UniProtKB">
        <authorList>
            <consortium name="Ensembl"/>
        </authorList>
    </citation>
    <scope>IDENTIFICATION</scope>
</reference>
<dbReference type="SMART" id="SM00408">
    <property type="entry name" value="IGc2"/>
    <property type="match status" value="2"/>
</dbReference>
<feature type="domain" description="Ig-like" evidence="6">
    <location>
        <begin position="154"/>
        <end position="240"/>
    </location>
</feature>
<feature type="domain" description="Ig-like" evidence="6">
    <location>
        <begin position="269"/>
        <end position="349"/>
    </location>
</feature>
<name>A0A8C0GC18_CHEAB</name>
<keyword evidence="4" id="KW-0393">Immunoglobulin domain</keyword>
<evidence type="ECO:0000256" key="4">
    <source>
        <dbReference type="ARBA" id="ARBA00023319"/>
    </source>
</evidence>
<dbReference type="PANTHER" id="PTHR44337:SF20">
    <property type="entry name" value="CARCINOEMBRYONIC ANTIGEN-RELATED CELL ADHESION MOLECULE 5-RELATED"/>
    <property type="match status" value="1"/>
</dbReference>
<dbReference type="PANTHER" id="PTHR44337">
    <property type="entry name" value="CARCINOEMBRYONIC ANTIGEN-RELATED CELL ADHESION MOLECULE 8"/>
    <property type="match status" value="1"/>
</dbReference>
<keyword evidence="2" id="KW-1015">Disulfide bond</keyword>
<dbReference type="CDD" id="cd00096">
    <property type="entry name" value="Ig"/>
    <property type="match status" value="1"/>
</dbReference>